<sequence length="125" mass="13428">MPAPSEAATNQSSGFAATRILFLGFAATLFAVRVHAETIFNPIGTEDFQELIKRFVDYALVLLTPLSVIMVLLTGFFYMTAGGNEEKVKRAHKTLIWTVIGIAIVLLAKSAQLIIESALGVKGSG</sequence>
<evidence type="ECO:0000313" key="2">
    <source>
        <dbReference type="EMBL" id="OHA10089.1"/>
    </source>
</evidence>
<dbReference type="AlphaFoldDB" id="A0A1G2LH15"/>
<dbReference type="InterPro" id="IPR043993">
    <property type="entry name" value="T4SS_pilin"/>
</dbReference>
<dbReference type="EMBL" id="MHQT01000005">
    <property type="protein sequence ID" value="OHA10089.1"/>
    <property type="molecule type" value="Genomic_DNA"/>
</dbReference>
<keyword evidence="1" id="KW-1133">Transmembrane helix</keyword>
<feature type="transmembrane region" description="Helical" evidence="1">
    <location>
        <begin position="94"/>
        <end position="115"/>
    </location>
</feature>
<reference evidence="2 3" key="1">
    <citation type="journal article" date="2016" name="Nat. Commun.">
        <title>Thousands of microbial genomes shed light on interconnected biogeochemical processes in an aquifer system.</title>
        <authorList>
            <person name="Anantharaman K."/>
            <person name="Brown C.T."/>
            <person name="Hug L.A."/>
            <person name="Sharon I."/>
            <person name="Castelle C.J."/>
            <person name="Probst A.J."/>
            <person name="Thomas B.C."/>
            <person name="Singh A."/>
            <person name="Wilkins M.J."/>
            <person name="Karaoz U."/>
            <person name="Brodie E.L."/>
            <person name="Williams K.H."/>
            <person name="Hubbard S.S."/>
            <person name="Banfield J.F."/>
        </authorList>
    </citation>
    <scope>NUCLEOTIDE SEQUENCE [LARGE SCALE GENOMIC DNA]</scope>
</reference>
<accession>A0A1G2LH15</accession>
<comment type="caution">
    <text evidence="2">The sequence shown here is derived from an EMBL/GenBank/DDBJ whole genome shotgun (WGS) entry which is preliminary data.</text>
</comment>
<evidence type="ECO:0000313" key="3">
    <source>
        <dbReference type="Proteomes" id="UP000178977"/>
    </source>
</evidence>
<keyword evidence="1" id="KW-0472">Membrane</keyword>
<dbReference type="STRING" id="1802281.A3A44_00390"/>
<dbReference type="Proteomes" id="UP000178977">
    <property type="component" value="Unassembled WGS sequence"/>
</dbReference>
<proteinExistence type="predicted"/>
<feature type="transmembrane region" description="Helical" evidence="1">
    <location>
        <begin position="60"/>
        <end position="82"/>
    </location>
</feature>
<evidence type="ECO:0000256" key="1">
    <source>
        <dbReference type="SAM" id="Phobius"/>
    </source>
</evidence>
<keyword evidence="1" id="KW-0812">Transmembrane</keyword>
<gene>
    <name evidence="2" type="ORF">A3A44_00390</name>
</gene>
<name>A0A1G2LH15_9BACT</name>
<protein>
    <submittedName>
        <fullName evidence="2">Uncharacterized protein</fullName>
    </submittedName>
</protein>
<dbReference type="Pfam" id="PF18895">
    <property type="entry name" value="T4SS_pilin"/>
    <property type="match status" value="1"/>
</dbReference>
<organism evidence="2 3">
    <name type="scientific">Candidatus Sungbacteria bacterium RIFCSPLOWO2_01_FULL_60_25</name>
    <dbReference type="NCBI Taxonomy" id="1802281"/>
    <lineage>
        <taxon>Bacteria</taxon>
        <taxon>Candidatus Sungiibacteriota</taxon>
    </lineage>
</organism>